<evidence type="ECO:0000259" key="12">
    <source>
        <dbReference type="Pfam" id="PF00155"/>
    </source>
</evidence>
<evidence type="ECO:0000256" key="6">
    <source>
        <dbReference type="ARBA" id="ARBA00022605"/>
    </source>
</evidence>
<dbReference type="GO" id="GO:0000105">
    <property type="term" value="P:L-histidine biosynthetic process"/>
    <property type="evidence" value="ECO:0007669"/>
    <property type="project" value="UniProtKB-KW"/>
</dbReference>
<evidence type="ECO:0000256" key="3">
    <source>
        <dbReference type="ARBA" id="ARBA00008392"/>
    </source>
</evidence>
<keyword evidence="7" id="KW-0808">Transferase</keyword>
<dbReference type="InterPro" id="IPR015424">
    <property type="entry name" value="PyrdxlP-dep_Trfase"/>
</dbReference>
<evidence type="ECO:0000256" key="8">
    <source>
        <dbReference type="ARBA" id="ARBA00022898"/>
    </source>
</evidence>
<organism evidence="13 14">
    <name type="scientific">Dimargaris cristalligena</name>
    <dbReference type="NCBI Taxonomy" id="215637"/>
    <lineage>
        <taxon>Eukaryota</taxon>
        <taxon>Fungi</taxon>
        <taxon>Fungi incertae sedis</taxon>
        <taxon>Zoopagomycota</taxon>
        <taxon>Kickxellomycotina</taxon>
        <taxon>Dimargaritomycetes</taxon>
        <taxon>Dimargaritales</taxon>
        <taxon>Dimargaritaceae</taxon>
        <taxon>Dimargaris</taxon>
    </lineage>
</organism>
<keyword evidence="14" id="KW-1185">Reference proteome</keyword>
<dbReference type="STRING" id="215637.A0A4P9ZSR8"/>
<dbReference type="InterPro" id="IPR015422">
    <property type="entry name" value="PyrdxlP-dep_Trfase_small"/>
</dbReference>
<dbReference type="SUPFAM" id="SSF53383">
    <property type="entry name" value="PLP-dependent transferases"/>
    <property type="match status" value="1"/>
</dbReference>
<evidence type="ECO:0000256" key="9">
    <source>
        <dbReference type="ARBA" id="ARBA00023102"/>
    </source>
</evidence>
<keyword evidence="8" id="KW-0663">Pyridoxal phosphate</keyword>
<keyword evidence="5" id="KW-0032">Aminotransferase</keyword>
<dbReference type="InterPro" id="IPR005861">
    <property type="entry name" value="HisP_aminotrans"/>
</dbReference>
<dbReference type="NCBIfam" id="TIGR01141">
    <property type="entry name" value="hisC"/>
    <property type="match status" value="1"/>
</dbReference>
<dbReference type="GO" id="GO:0004400">
    <property type="term" value="F:histidinol-phosphate transaminase activity"/>
    <property type="evidence" value="ECO:0007669"/>
    <property type="project" value="UniProtKB-EC"/>
</dbReference>
<dbReference type="InterPro" id="IPR001917">
    <property type="entry name" value="Aminotrans_II_pyridoxalP_BS"/>
</dbReference>
<evidence type="ECO:0000256" key="1">
    <source>
        <dbReference type="ARBA" id="ARBA00001933"/>
    </source>
</evidence>
<dbReference type="EC" id="2.6.1.9" evidence="4"/>
<dbReference type="EMBL" id="ML002793">
    <property type="protein sequence ID" value="RKP35762.1"/>
    <property type="molecule type" value="Genomic_DNA"/>
</dbReference>
<sequence length="388" mass="42560">MTYRFDLQAITRPNIWALKPYRCARDDFSSGILLDANENSLGSSVNPAFAAVAEEQSLNRYPDPLHGTVKERLVKLRQVPDPDHIFLGVGSDEVIDILVRIFCIPGRDKILITPPTYGMYSVTAQVNDVQVVKVPLELTGPRQFQLNTAAILAATRADPTIKLVFACSPGNPTGTWLDTRDIEQLLDSEAYRGIVVVDEAYIDFVEQTKGGSVASWVARYPNLVVMQTMSKSFGLAGIRLGMAFADRAIIALMNKTKAPYNVSTLAATVALAALDDAGLRKMSQDAAILRDQRRMLTEALPRISGISEIIGGNDANFVLCRVVAKDGSGRPDSDRAQRVYERMAQECGLVVRFRGTEVGCEGCLRITVGNAQENQELLKQLELNLNLL</sequence>
<protein>
    <recommendedName>
        <fullName evidence="4">histidinol-phosphate transaminase</fullName>
        <ecNumber evidence="4">2.6.1.9</ecNumber>
    </recommendedName>
    <alternativeName>
        <fullName evidence="10">Imidazole acetol-phosphate transaminase</fullName>
    </alternativeName>
</protein>
<evidence type="ECO:0000256" key="4">
    <source>
        <dbReference type="ARBA" id="ARBA00012748"/>
    </source>
</evidence>
<accession>A0A4P9ZSR8</accession>
<keyword evidence="9" id="KW-0368">Histidine biosynthesis</keyword>
<keyword evidence="6" id="KW-0028">Amino-acid biosynthesis</keyword>
<evidence type="ECO:0000256" key="10">
    <source>
        <dbReference type="ARBA" id="ARBA00030262"/>
    </source>
</evidence>
<evidence type="ECO:0000256" key="2">
    <source>
        <dbReference type="ARBA" id="ARBA00005011"/>
    </source>
</evidence>
<dbReference type="PANTHER" id="PTHR42885:SF2">
    <property type="entry name" value="HISTIDINOL-PHOSPHATE AMINOTRANSFERASE"/>
    <property type="match status" value="1"/>
</dbReference>
<evidence type="ECO:0000256" key="7">
    <source>
        <dbReference type="ARBA" id="ARBA00022679"/>
    </source>
</evidence>
<evidence type="ECO:0000256" key="11">
    <source>
        <dbReference type="ARBA" id="ARBA00047481"/>
    </source>
</evidence>
<dbReference type="HAMAP" id="MF_01023">
    <property type="entry name" value="HisC_aminotrans_2"/>
    <property type="match status" value="1"/>
</dbReference>
<evidence type="ECO:0000256" key="5">
    <source>
        <dbReference type="ARBA" id="ARBA00022576"/>
    </source>
</evidence>
<dbReference type="Proteomes" id="UP000268162">
    <property type="component" value="Unassembled WGS sequence"/>
</dbReference>
<comment type="catalytic activity">
    <reaction evidence="11">
        <text>L-histidinol phosphate + 2-oxoglutarate = 3-(imidazol-4-yl)-2-oxopropyl phosphate + L-glutamate</text>
        <dbReference type="Rhea" id="RHEA:23744"/>
        <dbReference type="ChEBI" id="CHEBI:16810"/>
        <dbReference type="ChEBI" id="CHEBI:29985"/>
        <dbReference type="ChEBI" id="CHEBI:57766"/>
        <dbReference type="ChEBI" id="CHEBI:57980"/>
        <dbReference type="EC" id="2.6.1.9"/>
    </reaction>
</comment>
<dbReference type="PANTHER" id="PTHR42885">
    <property type="entry name" value="HISTIDINOL-PHOSPHATE AMINOTRANSFERASE-RELATED"/>
    <property type="match status" value="1"/>
</dbReference>
<feature type="domain" description="Aminotransferase class I/classII large" evidence="12">
    <location>
        <begin position="32"/>
        <end position="380"/>
    </location>
</feature>
<dbReference type="PROSITE" id="PS00599">
    <property type="entry name" value="AA_TRANSFER_CLASS_2"/>
    <property type="match status" value="1"/>
</dbReference>
<name>A0A4P9ZSR8_9FUNG</name>
<evidence type="ECO:0000313" key="13">
    <source>
        <dbReference type="EMBL" id="RKP35762.1"/>
    </source>
</evidence>
<evidence type="ECO:0000313" key="14">
    <source>
        <dbReference type="Proteomes" id="UP000268162"/>
    </source>
</evidence>
<dbReference type="Gene3D" id="3.90.1150.10">
    <property type="entry name" value="Aspartate Aminotransferase, domain 1"/>
    <property type="match status" value="1"/>
</dbReference>
<gene>
    <name evidence="13" type="ORF">BJ085DRAFT_17970</name>
</gene>
<dbReference type="GO" id="GO:0030170">
    <property type="term" value="F:pyridoxal phosphate binding"/>
    <property type="evidence" value="ECO:0007669"/>
    <property type="project" value="InterPro"/>
</dbReference>
<proteinExistence type="inferred from homology"/>
<dbReference type="CDD" id="cd00609">
    <property type="entry name" value="AAT_like"/>
    <property type="match status" value="1"/>
</dbReference>
<dbReference type="Pfam" id="PF00155">
    <property type="entry name" value="Aminotran_1_2"/>
    <property type="match status" value="1"/>
</dbReference>
<reference evidence="14" key="1">
    <citation type="journal article" date="2018" name="Nat. Microbiol.">
        <title>Leveraging single-cell genomics to expand the fungal tree of life.</title>
        <authorList>
            <person name="Ahrendt S.R."/>
            <person name="Quandt C.A."/>
            <person name="Ciobanu D."/>
            <person name="Clum A."/>
            <person name="Salamov A."/>
            <person name="Andreopoulos B."/>
            <person name="Cheng J.F."/>
            <person name="Woyke T."/>
            <person name="Pelin A."/>
            <person name="Henrissat B."/>
            <person name="Reynolds N.K."/>
            <person name="Benny G.L."/>
            <person name="Smith M.E."/>
            <person name="James T.Y."/>
            <person name="Grigoriev I.V."/>
        </authorList>
    </citation>
    <scope>NUCLEOTIDE SEQUENCE [LARGE SCALE GENOMIC DNA]</scope>
    <source>
        <strain evidence="14">RSA 468</strain>
    </source>
</reference>
<comment type="similarity">
    <text evidence="3">Belongs to the class-II pyridoxal-phosphate-dependent aminotransferase family.</text>
</comment>
<comment type="cofactor">
    <cofactor evidence="1">
        <name>pyridoxal 5'-phosphate</name>
        <dbReference type="ChEBI" id="CHEBI:597326"/>
    </cofactor>
</comment>
<dbReference type="Gene3D" id="3.40.640.10">
    <property type="entry name" value="Type I PLP-dependent aspartate aminotransferase-like (Major domain)"/>
    <property type="match status" value="1"/>
</dbReference>
<dbReference type="AlphaFoldDB" id="A0A4P9ZSR8"/>
<dbReference type="InterPro" id="IPR004839">
    <property type="entry name" value="Aminotransferase_I/II_large"/>
</dbReference>
<comment type="pathway">
    <text evidence="2">Amino-acid biosynthesis; L-histidine biosynthesis; L-histidine from 5-phospho-alpha-D-ribose 1-diphosphate: step 7/9.</text>
</comment>
<dbReference type="InterPro" id="IPR015421">
    <property type="entry name" value="PyrdxlP-dep_Trfase_major"/>
</dbReference>